<sequence>MRAVKNTLSFAAFAAIIAVAFAYIASFHIDVGPPEHRTNLSMAVPDVKGLVVGSNVLLRGVAVGKVTKIESSVNSATVDFYVDAAQRIPVDSNVRLDNLSALGEAYIGLIPRTDHGPMLKDGQRIATEAVTVPPSISELATSVVRVLNQLDPDQLKRIVDETDHALPDPQQTLPNLTRASILLHNMVQGQHGEGRRVLSNFQTLLQNASWVGPTLADLVPSVRDAGKGIAGTYRGMMNTVVWNNPENMRLFGKFLDRIQAFLDTRGPDVKVLTQTLTPQFQGIGGALMNFDTGQILSNVLAGIPEEGAITLHVAVPNPK</sequence>
<dbReference type="InterPro" id="IPR003399">
    <property type="entry name" value="Mce/MlaD"/>
</dbReference>
<protein>
    <submittedName>
        <fullName evidence="2">Putative Mce family protein</fullName>
    </submittedName>
</protein>
<feature type="domain" description="Mce/MlaD" evidence="1">
    <location>
        <begin position="41"/>
        <end position="111"/>
    </location>
</feature>
<dbReference type="PANTHER" id="PTHR33371:SF16">
    <property type="entry name" value="MCE-FAMILY PROTEIN MCE3F"/>
    <property type="match status" value="1"/>
</dbReference>
<dbReference type="HOGENOM" id="CLU_066442_1_0_11"/>
<dbReference type="EMBL" id="CP000479">
    <property type="protein sequence ID" value="ABK67071.1"/>
    <property type="molecule type" value="Genomic_DNA"/>
</dbReference>
<proteinExistence type="predicted"/>
<dbReference type="Proteomes" id="UP000001574">
    <property type="component" value="Chromosome"/>
</dbReference>
<evidence type="ECO:0000313" key="3">
    <source>
        <dbReference type="Proteomes" id="UP000001574"/>
    </source>
</evidence>
<dbReference type="Pfam" id="PF02470">
    <property type="entry name" value="MlaD"/>
    <property type="match status" value="1"/>
</dbReference>
<dbReference type="RefSeq" id="WP_011726410.1">
    <property type="nucleotide sequence ID" value="NC_008595.1"/>
</dbReference>
<name>A0A0H2ZZC3_MYCA1</name>
<dbReference type="InterPro" id="IPR052336">
    <property type="entry name" value="MlaD_Phospholipid_Transporter"/>
</dbReference>
<evidence type="ECO:0000259" key="1">
    <source>
        <dbReference type="Pfam" id="PF02470"/>
    </source>
</evidence>
<accession>A0A0H2ZZC3</accession>
<reference evidence="2 3" key="1">
    <citation type="submission" date="2006-10" db="EMBL/GenBank/DDBJ databases">
        <authorList>
            <person name="Fleischmann R.D."/>
            <person name="Dodson R.J."/>
            <person name="Haft D.H."/>
            <person name="Merkel J.S."/>
            <person name="Nelson W.C."/>
            <person name="Fraser C.M."/>
        </authorList>
    </citation>
    <scope>NUCLEOTIDE SEQUENCE [LARGE SCALE GENOMIC DNA]</scope>
    <source>
        <strain evidence="2 3">104</strain>
    </source>
</reference>
<evidence type="ECO:0000313" key="2">
    <source>
        <dbReference type="EMBL" id="ABK67071.1"/>
    </source>
</evidence>
<dbReference type="PANTHER" id="PTHR33371">
    <property type="entry name" value="INTERMEMBRANE PHOSPHOLIPID TRANSPORT SYSTEM BINDING PROTEIN MLAD-RELATED"/>
    <property type="match status" value="1"/>
</dbReference>
<gene>
    <name evidence="2" type="ordered locus">MAV_5047</name>
</gene>
<dbReference type="KEGG" id="mav:MAV_5047"/>
<organism evidence="2 3">
    <name type="scientific">Mycobacterium avium (strain 104)</name>
    <dbReference type="NCBI Taxonomy" id="243243"/>
    <lineage>
        <taxon>Bacteria</taxon>
        <taxon>Bacillati</taxon>
        <taxon>Actinomycetota</taxon>
        <taxon>Actinomycetes</taxon>
        <taxon>Mycobacteriales</taxon>
        <taxon>Mycobacteriaceae</taxon>
        <taxon>Mycobacterium</taxon>
        <taxon>Mycobacterium avium complex (MAC)</taxon>
    </lineage>
</organism>
<dbReference type="GO" id="GO:0005576">
    <property type="term" value="C:extracellular region"/>
    <property type="evidence" value="ECO:0007669"/>
    <property type="project" value="TreeGrafter"/>
</dbReference>
<dbReference type="AlphaFoldDB" id="A0A0H2ZZC3"/>